<dbReference type="OrthoDB" id="2937711at2759"/>
<name>A0A8H6SFG4_MYCCL</name>
<dbReference type="EMBL" id="JACAZE010000015">
    <property type="protein sequence ID" value="KAF7297938.1"/>
    <property type="molecule type" value="Genomic_DNA"/>
</dbReference>
<sequence>MTLSLLPIDVLLRIVDFLEIDDLLALCLVNQTFHELSTEHSFWLSALVRHRPLPLSVPVFVDLHTYSTSELKAIALHSRRLARNWALPFPRISGTLRSLPVGVHNSMLFGLPGTNVMVLYSLENGTAICLDTESGESSEPKFVGRILDMSSPIEEGDDMSVAVLINNECVKGLRAACSPRLGLEITFECMLDPAYGHTSVFMNSFCVGVGRADLRSESAGLELQTFSLEDTSISTVVQTDCPTYRTLGSAVVNDAVFIIALQHGQAAVYACPRRLMAGYPSSDTDDVRDMTLQRSHVGHIPPSSNDPEDPLTRFADYCVLSTGPYHGQSTISVVRGYAPDPIQPPPGEEEPALQPQLRMVSLEITFWPRPTHWEDSGESRNEAEREKAFHRKMQPVTTITVPGRLSTHAGTTWELLVIANSGLALLLLVDQVVVPDPDADAEKSEPQQPESSEPEPKLVLVRFDPMTHVASQHVLKIPEGLAGEAYRLSTKNICALSLDDHRGVVMLVTTEDVLHVIPYAETQ</sequence>
<keyword evidence="4" id="KW-1185">Reference proteome</keyword>
<proteinExistence type="predicted"/>
<dbReference type="Pfam" id="PF00646">
    <property type="entry name" value="F-box"/>
    <property type="match status" value="1"/>
</dbReference>
<dbReference type="AlphaFoldDB" id="A0A8H6SFG4"/>
<dbReference type="InterPro" id="IPR036047">
    <property type="entry name" value="F-box-like_dom_sf"/>
</dbReference>
<reference evidence="3" key="1">
    <citation type="submission" date="2020-05" db="EMBL/GenBank/DDBJ databases">
        <title>Mycena genomes resolve the evolution of fungal bioluminescence.</title>
        <authorList>
            <person name="Tsai I.J."/>
        </authorList>
    </citation>
    <scope>NUCLEOTIDE SEQUENCE</scope>
    <source>
        <strain evidence="3">110903Hualien_Pintung</strain>
    </source>
</reference>
<accession>A0A8H6SFG4</accession>
<dbReference type="SUPFAM" id="SSF81383">
    <property type="entry name" value="F-box domain"/>
    <property type="match status" value="1"/>
</dbReference>
<evidence type="ECO:0000256" key="1">
    <source>
        <dbReference type="SAM" id="MobiDB-lite"/>
    </source>
</evidence>
<dbReference type="InterPro" id="IPR001810">
    <property type="entry name" value="F-box_dom"/>
</dbReference>
<evidence type="ECO:0000313" key="4">
    <source>
        <dbReference type="Proteomes" id="UP000613580"/>
    </source>
</evidence>
<dbReference type="Proteomes" id="UP000613580">
    <property type="component" value="Unassembled WGS sequence"/>
</dbReference>
<comment type="caution">
    <text evidence="3">The sequence shown here is derived from an EMBL/GenBank/DDBJ whole genome shotgun (WGS) entry which is preliminary data.</text>
</comment>
<dbReference type="Gene3D" id="1.20.1280.50">
    <property type="match status" value="1"/>
</dbReference>
<dbReference type="SMART" id="SM00256">
    <property type="entry name" value="FBOX"/>
    <property type="match status" value="1"/>
</dbReference>
<protein>
    <submittedName>
        <fullName evidence="3">F-box domain-containing protein</fullName>
    </submittedName>
</protein>
<feature type="domain" description="F-box" evidence="2">
    <location>
        <begin position="1"/>
        <end position="46"/>
    </location>
</feature>
<dbReference type="PROSITE" id="PS50181">
    <property type="entry name" value="FBOX"/>
    <property type="match status" value="1"/>
</dbReference>
<organism evidence="3 4">
    <name type="scientific">Mycena chlorophos</name>
    <name type="common">Agaric fungus</name>
    <name type="synonym">Agaricus chlorophos</name>
    <dbReference type="NCBI Taxonomy" id="658473"/>
    <lineage>
        <taxon>Eukaryota</taxon>
        <taxon>Fungi</taxon>
        <taxon>Dikarya</taxon>
        <taxon>Basidiomycota</taxon>
        <taxon>Agaricomycotina</taxon>
        <taxon>Agaricomycetes</taxon>
        <taxon>Agaricomycetidae</taxon>
        <taxon>Agaricales</taxon>
        <taxon>Marasmiineae</taxon>
        <taxon>Mycenaceae</taxon>
        <taxon>Mycena</taxon>
    </lineage>
</organism>
<evidence type="ECO:0000259" key="2">
    <source>
        <dbReference type="PROSITE" id="PS50181"/>
    </source>
</evidence>
<gene>
    <name evidence="3" type="ORF">HMN09_01014600</name>
</gene>
<feature type="region of interest" description="Disordered" evidence="1">
    <location>
        <begin position="437"/>
        <end position="456"/>
    </location>
</feature>
<evidence type="ECO:0000313" key="3">
    <source>
        <dbReference type="EMBL" id="KAF7297938.1"/>
    </source>
</evidence>